<accession>A0ABU8RUN1</accession>
<organism evidence="2 3">
    <name type="scientific">Novosphingobium anseongense</name>
    <dbReference type="NCBI Taxonomy" id="3133436"/>
    <lineage>
        <taxon>Bacteria</taxon>
        <taxon>Pseudomonadati</taxon>
        <taxon>Pseudomonadota</taxon>
        <taxon>Alphaproteobacteria</taxon>
        <taxon>Sphingomonadales</taxon>
        <taxon>Sphingomonadaceae</taxon>
        <taxon>Novosphingobium</taxon>
    </lineage>
</organism>
<dbReference type="Proteomes" id="UP001361239">
    <property type="component" value="Unassembled WGS sequence"/>
</dbReference>
<proteinExistence type="predicted"/>
<evidence type="ECO:0000313" key="3">
    <source>
        <dbReference type="Proteomes" id="UP001361239"/>
    </source>
</evidence>
<dbReference type="RefSeq" id="WP_339586604.1">
    <property type="nucleotide sequence ID" value="NZ_JBBHJZ010000001.1"/>
</dbReference>
<dbReference type="InterPro" id="IPR008928">
    <property type="entry name" value="6-hairpin_glycosidase_sf"/>
</dbReference>
<dbReference type="Gene3D" id="2.60.420.10">
    <property type="entry name" value="Maltose phosphorylase, domain 3"/>
    <property type="match status" value="1"/>
</dbReference>
<name>A0ABU8RUN1_9SPHN</name>
<evidence type="ECO:0000259" key="1">
    <source>
        <dbReference type="Pfam" id="PF17390"/>
    </source>
</evidence>
<dbReference type="InterPro" id="IPR035398">
    <property type="entry name" value="Bac_rhamnosid_C"/>
</dbReference>
<dbReference type="Pfam" id="PF17390">
    <property type="entry name" value="Bac_rhamnosid_C"/>
    <property type="match status" value="1"/>
</dbReference>
<sequence>MGEWLYRRLAGLAPAAEPPGYRMIEFRPQPSGGLAWAEAAIETPLGTASIRWTRSNEALEITLEIPPGAQGRLQPPSGWISPTPLGILGSGPHHIFLSAHRPKI</sequence>
<dbReference type="InterPro" id="IPR016007">
    <property type="entry name" value="Alpha_rhamnosid"/>
</dbReference>
<dbReference type="EMBL" id="JBBHJZ010000001">
    <property type="protein sequence ID" value="MEJ5976703.1"/>
    <property type="molecule type" value="Genomic_DNA"/>
</dbReference>
<dbReference type="SUPFAM" id="SSF48208">
    <property type="entry name" value="Six-hairpin glycosidases"/>
    <property type="match status" value="1"/>
</dbReference>
<comment type="caution">
    <text evidence="2">The sequence shown here is derived from an EMBL/GenBank/DDBJ whole genome shotgun (WGS) entry which is preliminary data.</text>
</comment>
<evidence type="ECO:0000313" key="2">
    <source>
        <dbReference type="EMBL" id="MEJ5976703.1"/>
    </source>
</evidence>
<dbReference type="PANTHER" id="PTHR33307">
    <property type="entry name" value="ALPHA-RHAMNOSIDASE (EUROFUNG)"/>
    <property type="match status" value="1"/>
</dbReference>
<protein>
    <submittedName>
        <fullName evidence="2">Alpha-L-rhamnosidase C-terminal domain-containing protein</fullName>
    </submittedName>
</protein>
<feature type="domain" description="Alpha-L-rhamnosidase C-terminal" evidence="1">
    <location>
        <begin position="18"/>
        <end position="73"/>
    </location>
</feature>
<gene>
    <name evidence="2" type="ORF">WG901_08660</name>
</gene>
<keyword evidence="3" id="KW-1185">Reference proteome</keyword>
<reference evidence="2 3" key="1">
    <citation type="submission" date="2024-03" db="EMBL/GenBank/DDBJ databases">
        <authorList>
            <person name="Jo J.-H."/>
        </authorList>
    </citation>
    <scope>NUCLEOTIDE SEQUENCE [LARGE SCALE GENOMIC DNA]</scope>
    <source>
        <strain evidence="2 3">PS1R-30</strain>
    </source>
</reference>